<dbReference type="AlphaFoldDB" id="A0A251NTN3"/>
<protein>
    <submittedName>
        <fullName evidence="2">Uncharacterized protein</fullName>
    </submittedName>
</protein>
<reference evidence="2 3" key="1">
    <citation type="journal article" date="2013" name="Nat. Genet.">
        <title>The high-quality draft genome of peach (Prunus persica) identifies unique patterns of genetic diversity, domestication and genome evolution.</title>
        <authorList>
            <consortium name="International Peach Genome Initiative"/>
            <person name="Verde I."/>
            <person name="Abbott A.G."/>
            <person name="Scalabrin S."/>
            <person name="Jung S."/>
            <person name="Shu S."/>
            <person name="Marroni F."/>
            <person name="Zhebentyayeva T."/>
            <person name="Dettori M.T."/>
            <person name="Grimwood J."/>
            <person name="Cattonaro F."/>
            <person name="Zuccolo A."/>
            <person name="Rossini L."/>
            <person name="Jenkins J."/>
            <person name="Vendramin E."/>
            <person name="Meisel L.A."/>
            <person name="Decroocq V."/>
            <person name="Sosinski B."/>
            <person name="Prochnik S."/>
            <person name="Mitros T."/>
            <person name="Policriti A."/>
            <person name="Cipriani G."/>
            <person name="Dondini L."/>
            <person name="Ficklin S."/>
            <person name="Goodstein D.M."/>
            <person name="Xuan P."/>
            <person name="Del Fabbro C."/>
            <person name="Aramini V."/>
            <person name="Copetti D."/>
            <person name="Gonzalez S."/>
            <person name="Horner D.S."/>
            <person name="Falchi R."/>
            <person name="Lucas S."/>
            <person name="Mica E."/>
            <person name="Maldonado J."/>
            <person name="Lazzari B."/>
            <person name="Bielenberg D."/>
            <person name="Pirona R."/>
            <person name="Miculan M."/>
            <person name="Barakat A."/>
            <person name="Testolin R."/>
            <person name="Stella A."/>
            <person name="Tartarini S."/>
            <person name="Tonutti P."/>
            <person name="Arus P."/>
            <person name="Orellana A."/>
            <person name="Wells C."/>
            <person name="Main D."/>
            <person name="Vizzotto G."/>
            <person name="Silva H."/>
            <person name="Salamini F."/>
            <person name="Schmutz J."/>
            <person name="Morgante M."/>
            <person name="Rokhsar D.S."/>
        </authorList>
    </citation>
    <scope>NUCLEOTIDE SEQUENCE [LARGE SCALE GENOMIC DNA]</scope>
    <source>
        <strain evidence="3">cv. Nemared</strain>
    </source>
</reference>
<name>A0A251NTN3_PRUPE</name>
<proteinExistence type="predicted"/>
<sequence>MVEGLRVGDGMVWYAWNQLMIHGKRRTMFSSCILHILQTSERHVAVGRRQGEKWKRSPLRVTSAQENEGKRKKGHQKACNGPTVTVTLLLIHSNQ</sequence>
<dbReference type="Proteomes" id="UP000006882">
    <property type="component" value="Chromosome G6"/>
</dbReference>
<evidence type="ECO:0000256" key="1">
    <source>
        <dbReference type="SAM" id="MobiDB-lite"/>
    </source>
</evidence>
<keyword evidence="3" id="KW-1185">Reference proteome</keyword>
<accession>A0A251NTN3</accession>
<evidence type="ECO:0000313" key="2">
    <source>
        <dbReference type="EMBL" id="ONI02608.1"/>
    </source>
</evidence>
<feature type="region of interest" description="Disordered" evidence="1">
    <location>
        <begin position="47"/>
        <end position="78"/>
    </location>
</feature>
<organism evidence="2 3">
    <name type="scientific">Prunus persica</name>
    <name type="common">Peach</name>
    <name type="synonym">Amygdalus persica</name>
    <dbReference type="NCBI Taxonomy" id="3760"/>
    <lineage>
        <taxon>Eukaryota</taxon>
        <taxon>Viridiplantae</taxon>
        <taxon>Streptophyta</taxon>
        <taxon>Embryophyta</taxon>
        <taxon>Tracheophyta</taxon>
        <taxon>Spermatophyta</taxon>
        <taxon>Magnoliopsida</taxon>
        <taxon>eudicotyledons</taxon>
        <taxon>Gunneridae</taxon>
        <taxon>Pentapetalae</taxon>
        <taxon>rosids</taxon>
        <taxon>fabids</taxon>
        <taxon>Rosales</taxon>
        <taxon>Rosaceae</taxon>
        <taxon>Amygdaloideae</taxon>
        <taxon>Amygdaleae</taxon>
        <taxon>Prunus</taxon>
    </lineage>
</organism>
<gene>
    <name evidence="2" type="ORF">PRUPE_6G210100</name>
</gene>
<dbReference type="Gramene" id="ONI02608">
    <property type="protein sequence ID" value="ONI02608"/>
    <property type="gene ID" value="PRUPE_6G210100"/>
</dbReference>
<evidence type="ECO:0000313" key="3">
    <source>
        <dbReference type="Proteomes" id="UP000006882"/>
    </source>
</evidence>
<dbReference type="EMBL" id="CM007656">
    <property type="protein sequence ID" value="ONI02608.1"/>
    <property type="molecule type" value="Genomic_DNA"/>
</dbReference>